<dbReference type="AlphaFoldDB" id="A0A9N8Z899"/>
<name>A0A9N8Z899_9GLOM</name>
<accession>A0A9N8Z899</accession>
<comment type="caution">
    <text evidence="3">The sequence shown here is derived from an EMBL/GenBank/DDBJ whole genome shotgun (WGS) entry which is preliminary data.</text>
</comment>
<dbReference type="SUPFAM" id="SSF117281">
    <property type="entry name" value="Kelch motif"/>
    <property type="match status" value="1"/>
</dbReference>
<proteinExistence type="predicted"/>
<dbReference type="Proteomes" id="UP000789759">
    <property type="component" value="Unassembled WGS sequence"/>
</dbReference>
<keyword evidence="4" id="KW-1185">Reference proteome</keyword>
<keyword evidence="1" id="KW-0880">Kelch repeat</keyword>
<reference evidence="3" key="1">
    <citation type="submission" date="2021-06" db="EMBL/GenBank/DDBJ databases">
        <authorList>
            <person name="Kallberg Y."/>
            <person name="Tangrot J."/>
            <person name="Rosling A."/>
        </authorList>
    </citation>
    <scope>NUCLEOTIDE SEQUENCE</scope>
    <source>
        <strain evidence="3">FL966</strain>
    </source>
</reference>
<dbReference type="Gene3D" id="2.120.10.80">
    <property type="entry name" value="Kelch-type beta propeller"/>
    <property type="match status" value="1"/>
</dbReference>
<gene>
    <name evidence="3" type="ORF">CPELLU_LOCUS1482</name>
</gene>
<keyword evidence="2" id="KW-0677">Repeat</keyword>
<dbReference type="InterPro" id="IPR015915">
    <property type="entry name" value="Kelch-typ_b-propeller"/>
</dbReference>
<dbReference type="EMBL" id="CAJVQA010000550">
    <property type="protein sequence ID" value="CAG8480186.1"/>
    <property type="molecule type" value="Genomic_DNA"/>
</dbReference>
<sequence length="292" mass="32348">MHSIPAKLGCGSTRGFDPEGRGGHVSVIVKDRIYFMGGSRRISDDNSIKKKFPIRGYNLSDEVFYLDLTSPFFKARPPFIDLSGDSNSRMKYGSVKGTAVSGVNSHELYLIGGTLQDLPLLNQIDSNVTLTDQSLMQKELIDTWNVSNRADGELNVLIYHPTEQSWFPIRKTNGGPTIRRRSTSTVISQDGKIYMFGGRAEIDTGSPDVVLFNEIYIYNTNAAGWSKNPSNAPLAQSHSTATLLPSGEILYIGGAYQDQGQPGVNPTLIEMENVIIFINFQNACSKYAYYFY</sequence>
<evidence type="ECO:0000313" key="4">
    <source>
        <dbReference type="Proteomes" id="UP000789759"/>
    </source>
</evidence>
<dbReference type="PANTHER" id="PTHR46228:SF2">
    <property type="entry name" value="KELCH REPEAT PROTEIN (AFU_ORTHOLOGUE AFUA_4G14350)"/>
    <property type="match status" value="1"/>
</dbReference>
<organism evidence="3 4">
    <name type="scientific">Cetraspora pellucida</name>
    <dbReference type="NCBI Taxonomy" id="1433469"/>
    <lineage>
        <taxon>Eukaryota</taxon>
        <taxon>Fungi</taxon>
        <taxon>Fungi incertae sedis</taxon>
        <taxon>Mucoromycota</taxon>
        <taxon>Glomeromycotina</taxon>
        <taxon>Glomeromycetes</taxon>
        <taxon>Diversisporales</taxon>
        <taxon>Gigasporaceae</taxon>
        <taxon>Cetraspora</taxon>
    </lineage>
</organism>
<dbReference type="OrthoDB" id="432528at2759"/>
<evidence type="ECO:0000256" key="1">
    <source>
        <dbReference type="ARBA" id="ARBA00022441"/>
    </source>
</evidence>
<protein>
    <submittedName>
        <fullName evidence="3">13987_t:CDS:1</fullName>
    </submittedName>
</protein>
<evidence type="ECO:0000313" key="3">
    <source>
        <dbReference type="EMBL" id="CAG8480186.1"/>
    </source>
</evidence>
<dbReference type="PANTHER" id="PTHR46228">
    <property type="entry name" value="KELCH DOMAIN-CONTAINING PROTEIN"/>
    <property type="match status" value="1"/>
</dbReference>
<evidence type="ECO:0000256" key="2">
    <source>
        <dbReference type="ARBA" id="ARBA00022737"/>
    </source>
</evidence>